<dbReference type="SUPFAM" id="SSF56784">
    <property type="entry name" value="HAD-like"/>
    <property type="match status" value="1"/>
</dbReference>
<dbReference type="AlphaFoldDB" id="A0A7X2TNR0"/>
<dbReference type="GO" id="GO:0005829">
    <property type="term" value="C:cytosol"/>
    <property type="evidence" value="ECO:0007669"/>
    <property type="project" value="TreeGrafter"/>
</dbReference>
<organism evidence="1 2">
    <name type="scientific">Bilifractor porci</name>
    <dbReference type="NCBI Taxonomy" id="2606636"/>
    <lineage>
        <taxon>Bacteria</taxon>
        <taxon>Bacillati</taxon>
        <taxon>Bacillota</taxon>
        <taxon>Clostridia</taxon>
        <taxon>Lachnospirales</taxon>
        <taxon>Lachnospiraceae</taxon>
        <taxon>Bilifractor</taxon>
    </lineage>
</organism>
<dbReference type="PANTHER" id="PTHR43434:SF1">
    <property type="entry name" value="PHOSPHOGLYCOLATE PHOSPHATASE"/>
    <property type="match status" value="1"/>
</dbReference>
<reference evidence="1 2" key="1">
    <citation type="submission" date="2019-08" db="EMBL/GenBank/DDBJ databases">
        <title>In-depth cultivation of the pig gut microbiome towards novel bacterial diversity and tailored functional studies.</title>
        <authorList>
            <person name="Wylensek D."/>
            <person name="Hitch T.C.A."/>
            <person name="Clavel T."/>
        </authorList>
    </citation>
    <scope>NUCLEOTIDE SEQUENCE [LARGE SCALE GENOMIC DNA]</scope>
    <source>
        <strain evidence="1 2">Oil+RF-744-WCA-WT-13</strain>
    </source>
</reference>
<dbReference type="GO" id="GO:0006281">
    <property type="term" value="P:DNA repair"/>
    <property type="evidence" value="ECO:0007669"/>
    <property type="project" value="TreeGrafter"/>
</dbReference>
<name>A0A7X2TNR0_9FIRM</name>
<proteinExistence type="predicted"/>
<dbReference type="InterPro" id="IPR041492">
    <property type="entry name" value="HAD_2"/>
</dbReference>
<dbReference type="Gene3D" id="3.40.50.1000">
    <property type="entry name" value="HAD superfamily/HAD-like"/>
    <property type="match status" value="1"/>
</dbReference>
<dbReference type="Proteomes" id="UP000466864">
    <property type="component" value="Unassembled WGS sequence"/>
</dbReference>
<evidence type="ECO:0000313" key="1">
    <source>
        <dbReference type="EMBL" id="MST82507.1"/>
    </source>
</evidence>
<dbReference type="InterPro" id="IPR050155">
    <property type="entry name" value="HAD-like_hydrolase_sf"/>
</dbReference>
<dbReference type="RefSeq" id="WP_154458416.1">
    <property type="nucleotide sequence ID" value="NZ_VUMV01000006.1"/>
</dbReference>
<dbReference type="InterPro" id="IPR023214">
    <property type="entry name" value="HAD_sf"/>
</dbReference>
<dbReference type="EMBL" id="VUMV01000006">
    <property type="protein sequence ID" value="MST82507.1"/>
    <property type="molecule type" value="Genomic_DNA"/>
</dbReference>
<comment type="caution">
    <text evidence="1">The sequence shown here is derived from an EMBL/GenBank/DDBJ whole genome shotgun (WGS) entry which is preliminary data.</text>
</comment>
<dbReference type="SFLD" id="SFLDG01129">
    <property type="entry name" value="C1.5:_HAD__Beta-PGM__Phosphata"/>
    <property type="match status" value="1"/>
</dbReference>
<dbReference type="PANTHER" id="PTHR43434">
    <property type="entry name" value="PHOSPHOGLYCOLATE PHOSPHATASE"/>
    <property type="match status" value="1"/>
</dbReference>
<sequence length="224" mass="25244">MEVKACIFDLDGTLTRTQESIARPVNMTLQHFGLPAMPVENYNYYAGDGIDNSLRRALKDAGDPELKYFDEGIVLCRKWYQEDPLYHVAPYDHVVDSIRRLKQMGLKIAVFSNKPHLNAIKVVETIFGKGTFDHIQGQADRIPMKPDPAGVFEILRIFGVNKDQVLYFGDTNTDMMTAHNAGVFAVGVCWGFRPREELEKYGADALLEDPSQIAELAGEKLHTH</sequence>
<dbReference type="PRINTS" id="PR00413">
    <property type="entry name" value="HADHALOGNASE"/>
</dbReference>
<dbReference type="Pfam" id="PF13419">
    <property type="entry name" value="HAD_2"/>
    <property type="match status" value="1"/>
</dbReference>
<dbReference type="NCBIfam" id="TIGR01549">
    <property type="entry name" value="HAD-SF-IA-v1"/>
    <property type="match status" value="1"/>
</dbReference>
<accession>A0A7X2TNR0</accession>
<dbReference type="InterPro" id="IPR006439">
    <property type="entry name" value="HAD-SF_hydro_IA"/>
</dbReference>
<keyword evidence="1" id="KW-0378">Hydrolase</keyword>
<dbReference type="InterPro" id="IPR023198">
    <property type="entry name" value="PGP-like_dom2"/>
</dbReference>
<keyword evidence="2" id="KW-1185">Reference proteome</keyword>
<dbReference type="SFLD" id="SFLDS00003">
    <property type="entry name" value="Haloacid_Dehalogenase"/>
    <property type="match status" value="1"/>
</dbReference>
<dbReference type="GO" id="GO:0008967">
    <property type="term" value="F:phosphoglycolate phosphatase activity"/>
    <property type="evidence" value="ECO:0007669"/>
    <property type="project" value="TreeGrafter"/>
</dbReference>
<gene>
    <name evidence="1" type="ORF">FYJ60_09285</name>
</gene>
<dbReference type="InterPro" id="IPR036412">
    <property type="entry name" value="HAD-like_sf"/>
</dbReference>
<protein>
    <submittedName>
        <fullName evidence="1">HAD family hydrolase</fullName>
    </submittedName>
</protein>
<dbReference type="Gene3D" id="1.10.150.240">
    <property type="entry name" value="Putative phosphatase, domain 2"/>
    <property type="match status" value="1"/>
</dbReference>
<evidence type="ECO:0000313" key="2">
    <source>
        <dbReference type="Proteomes" id="UP000466864"/>
    </source>
</evidence>